<dbReference type="RefSeq" id="WP_231043718.1">
    <property type="nucleotide sequence ID" value="NZ_CP106882.1"/>
</dbReference>
<geneLocation type="plasmid" evidence="1 2">
    <name>unnamed1</name>
</geneLocation>
<keyword evidence="2" id="KW-1185">Reference proteome</keyword>
<organism evidence="1 2">
    <name type="scientific">Comamonas endophytica</name>
    <dbReference type="NCBI Taxonomy" id="2949090"/>
    <lineage>
        <taxon>Bacteria</taxon>
        <taxon>Pseudomonadati</taxon>
        <taxon>Pseudomonadota</taxon>
        <taxon>Betaproteobacteria</taxon>
        <taxon>Burkholderiales</taxon>
        <taxon>Comamonadaceae</taxon>
        <taxon>Comamonas</taxon>
    </lineage>
</organism>
<keyword evidence="1" id="KW-0614">Plasmid</keyword>
<evidence type="ECO:0008006" key="3">
    <source>
        <dbReference type="Google" id="ProtNLM"/>
    </source>
</evidence>
<gene>
    <name evidence="1" type="ORF">M9799_18770</name>
</gene>
<name>A0ABY6GFX5_9BURK</name>
<dbReference type="EMBL" id="CP106882">
    <property type="protein sequence ID" value="UYG53417.1"/>
    <property type="molecule type" value="Genomic_DNA"/>
</dbReference>
<reference evidence="1" key="1">
    <citation type="submission" date="2022-09" db="EMBL/GenBank/DDBJ databases">
        <title>The complete genome of Acidovorax sp. 5MLIR.</title>
        <authorList>
            <person name="Liu L."/>
            <person name="Yue J."/>
            <person name="Yang F."/>
            <person name="Yuan J."/>
            <person name="Li L."/>
        </authorList>
    </citation>
    <scope>NUCLEOTIDE SEQUENCE</scope>
    <source>
        <strain evidence="1">5MLIR</strain>
        <plasmid evidence="1">unnamed1</plasmid>
    </source>
</reference>
<accession>A0ABY6GFX5</accession>
<proteinExistence type="predicted"/>
<sequence length="102" mass="12037">MNLVQLLLPLYDNAGQAFPREQYAAIRSELIEKHGGLTAYAQAPATGLWMEDGERVFRDEIVVYEVMVDQLDRHWWAEYRRQLEKRFVQRELVIRVSAVQML</sequence>
<evidence type="ECO:0000313" key="2">
    <source>
        <dbReference type="Proteomes" id="UP001162800"/>
    </source>
</evidence>
<dbReference type="Proteomes" id="UP001162800">
    <property type="component" value="Plasmid unnamed1"/>
</dbReference>
<evidence type="ECO:0000313" key="1">
    <source>
        <dbReference type="EMBL" id="UYG53417.1"/>
    </source>
</evidence>
<protein>
    <recommendedName>
        <fullName evidence="3">DUF1330 domain-containing protein</fullName>
    </recommendedName>
</protein>